<feature type="compositionally biased region" description="Polar residues" evidence="1">
    <location>
        <begin position="1"/>
        <end position="12"/>
    </location>
</feature>
<gene>
    <name evidence="3" type="ORF">P3X46_006677</name>
</gene>
<evidence type="ECO:0000313" key="4">
    <source>
        <dbReference type="Proteomes" id="UP001174677"/>
    </source>
</evidence>
<dbReference type="EMBL" id="JARPOI010000004">
    <property type="protein sequence ID" value="KAJ9182716.1"/>
    <property type="molecule type" value="Genomic_DNA"/>
</dbReference>
<feature type="compositionally biased region" description="Basic and acidic residues" evidence="1">
    <location>
        <begin position="39"/>
        <end position="61"/>
    </location>
</feature>
<proteinExistence type="predicted"/>
<feature type="compositionally biased region" description="Basic and acidic residues" evidence="1">
    <location>
        <begin position="233"/>
        <end position="275"/>
    </location>
</feature>
<dbReference type="Gene3D" id="2.60.200.20">
    <property type="match status" value="1"/>
</dbReference>
<name>A0ABQ9MR02_HEVBR</name>
<evidence type="ECO:0000259" key="2">
    <source>
        <dbReference type="Pfam" id="PF00498"/>
    </source>
</evidence>
<dbReference type="SUPFAM" id="SSF49879">
    <property type="entry name" value="SMAD/FHA domain"/>
    <property type="match status" value="1"/>
</dbReference>
<dbReference type="Proteomes" id="UP001174677">
    <property type="component" value="Chromosome 4"/>
</dbReference>
<feature type="compositionally biased region" description="Basic and acidic residues" evidence="1">
    <location>
        <begin position="103"/>
        <end position="208"/>
    </location>
</feature>
<dbReference type="InterPro" id="IPR000253">
    <property type="entry name" value="FHA_dom"/>
</dbReference>
<dbReference type="InterPro" id="IPR050923">
    <property type="entry name" value="Cell_Proc_Reg/RNA_Proc"/>
</dbReference>
<sequence>MGRNLSNHSQSPIRGRGSPHRKSPSRRERSPAARHRSSHRDSSSAREKRSTRTKSPKHEMSHSPLPARHRSSQRDSSPQAREKNYSPEKSRSPSPRTKRLRRAQADRETETVVERDRERNHGKGDDKGMHRERETEKLFEREREKSHGKGSDKSARREREAEILTEREYEKNHGRVTDKNTHRERGEDRDGAERMERRSGRDATDGKSSRARNGLSTSPSDHNHRSKHRSRSPLRDAHRRERDEVTNSRGTERRSDVDDSVAKMKAAEEALEAKQKQQPSFELSGKLAAETNRVRGVTLLFNEPPDARKPDIRWRLYVFKNGEVLNEPLYIHRQTCYLFGRERRVADIPTDHPSCSKQHAVIQFRQVEKEQPDGTLSKQPRIRTIAREFSKLIGVNLHLQDVFRSSACGRFGNTLFVYNTLVLGNGRALYSSHSTLIRIGQNLYQMQELIWSYSYCNAALSNAYQVFVNLVCILGGGYTS</sequence>
<evidence type="ECO:0000313" key="3">
    <source>
        <dbReference type="EMBL" id="KAJ9182716.1"/>
    </source>
</evidence>
<reference evidence="3" key="1">
    <citation type="journal article" date="2023" name="Plant Biotechnol. J.">
        <title>Chromosome-level wild Hevea brasiliensis genome provides new tools for genomic-assisted breeding and valuable loci to elevate rubber yield.</title>
        <authorList>
            <person name="Cheng H."/>
            <person name="Song X."/>
            <person name="Hu Y."/>
            <person name="Wu T."/>
            <person name="Yang Q."/>
            <person name="An Z."/>
            <person name="Feng S."/>
            <person name="Deng Z."/>
            <person name="Wu W."/>
            <person name="Zeng X."/>
            <person name="Tu M."/>
            <person name="Wang X."/>
            <person name="Huang H."/>
        </authorList>
    </citation>
    <scope>NUCLEOTIDE SEQUENCE</scope>
    <source>
        <strain evidence="3">MT/VB/25A 57/8</strain>
    </source>
</reference>
<feature type="compositionally biased region" description="Basic and acidic residues" evidence="1">
    <location>
        <begin position="80"/>
        <end position="91"/>
    </location>
</feature>
<evidence type="ECO:0000256" key="1">
    <source>
        <dbReference type="SAM" id="MobiDB-lite"/>
    </source>
</evidence>
<dbReference type="Pfam" id="PF00498">
    <property type="entry name" value="FHA"/>
    <property type="match status" value="1"/>
</dbReference>
<comment type="caution">
    <text evidence="3">The sequence shown here is derived from an EMBL/GenBank/DDBJ whole genome shotgun (WGS) entry which is preliminary data.</text>
</comment>
<feature type="domain" description="FHA" evidence="2">
    <location>
        <begin position="337"/>
        <end position="366"/>
    </location>
</feature>
<protein>
    <recommendedName>
        <fullName evidence="2">FHA domain-containing protein</fullName>
    </recommendedName>
</protein>
<feature type="region of interest" description="Disordered" evidence="1">
    <location>
        <begin position="1"/>
        <end position="283"/>
    </location>
</feature>
<organism evidence="3 4">
    <name type="scientific">Hevea brasiliensis</name>
    <name type="common">Para rubber tree</name>
    <name type="synonym">Siphonia brasiliensis</name>
    <dbReference type="NCBI Taxonomy" id="3981"/>
    <lineage>
        <taxon>Eukaryota</taxon>
        <taxon>Viridiplantae</taxon>
        <taxon>Streptophyta</taxon>
        <taxon>Embryophyta</taxon>
        <taxon>Tracheophyta</taxon>
        <taxon>Spermatophyta</taxon>
        <taxon>Magnoliopsida</taxon>
        <taxon>eudicotyledons</taxon>
        <taxon>Gunneridae</taxon>
        <taxon>Pentapetalae</taxon>
        <taxon>rosids</taxon>
        <taxon>fabids</taxon>
        <taxon>Malpighiales</taxon>
        <taxon>Euphorbiaceae</taxon>
        <taxon>Crotonoideae</taxon>
        <taxon>Micrandreae</taxon>
        <taxon>Hevea</taxon>
    </lineage>
</organism>
<dbReference type="PANTHER" id="PTHR23308">
    <property type="entry name" value="NUCLEAR INHIBITOR OF PROTEIN PHOSPHATASE-1"/>
    <property type="match status" value="1"/>
</dbReference>
<accession>A0ABQ9MR02</accession>
<dbReference type="InterPro" id="IPR008984">
    <property type="entry name" value="SMAD_FHA_dom_sf"/>
</dbReference>
<keyword evidence="4" id="KW-1185">Reference proteome</keyword>